<dbReference type="InterPro" id="IPR032675">
    <property type="entry name" value="LRR_dom_sf"/>
</dbReference>
<evidence type="ECO:0000256" key="2">
    <source>
        <dbReference type="ARBA" id="ARBA00022737"/>
    </source>
</evidence>
<dbReference type="AlphaFoldDB" id="A0A087US52"/>
<dbReference type="InterPro" id="IPR003591">
    <property type="entry name" value="Leu-rich_rpt_typical-subtyp"/>
</dbReference>
<dbReference type="PANTHER" id="PTHR48051:SF1">
    <property type="entry name" value="RAS SUPPRESSOR PROTEIN 1"/>
    <property type="match status" value="1"/>
</dbReference>
<dbReference type="Pfam" id="PF13855">
    <property type="entry name" value="LRR_8"/>
    <property type="match status" value="1"/>
</dbReference>
<name>A0A087US52_STEMI</name>
<sequence>MMCEVIPSQMIQVAMAGKAVTKVVHRCYTAKEDRNLNLSECQLMSFPEAVYHLMRNTVLQTCDLSSNVFRKIPPQLPIKFERITELNLSHNRLTSLPEELKDLKELQKLDLSHNDFLVFPKVVFKIPHLVFLNLKKNFIVDVDVSKVRTAPALKELNLEENPLTRTAYVQLKALMPGRILIHVTEPKPEDDDDSDFEVSPPNSSV</sequence>
<protein>
    <submittedName>
        <fullName evidence="4">Leucine-rich repeat-containing protein 20</fullName>
    </submittedName>
</protein>
<dbReference type="InterPro" id="IPR050216">
    <property type="entry name" value="LRR_domain-containing"/>
</dbReference>
<dbReference type="EMBL" id="KK121309">
    <property type="protein sequence ID" value="KFM80191.1"/>
    <property type="molecule type" value="Genomic_DNA"/>
</dbReference>
<dbReference type="PROSITE" id="PS51450">
    <property type="entry name" value="LRR"/>
    <property type="match status" value="1"/>
</dbReference>
<dbReference type="Proteomes" id="UP000054359">
    <property type="component" value="Unassembled WGS sequence"/>
</dbReference>
<dbReference type="GO" id="GO:0005737">
    <property type="term" value="C:cytoplasm"/>
    <property type="evidence" value="ECO:0007669"/>
    <property type="project" value="TreeGrafter"/>
</dbReference>
<evidence type="ECO:0000313" key="5">
    <source>
        <dbReference type="Proteomes" id="UP000054359"/>
    </source>
</evidence>
<feature type="non-terminal residue" evidence="4">
    <location>
        <position position="205"/>
    </location>
</feature>
<keyword evidence="2" id="KW-0677">Repeat</keyword>
<dbReference type="PANTHER" id="PTHR48051">
    <property type="match status" value="1"/>
</dbReference>
<dbReference type="PRINTS" id="PR00019">
    <property type="entry name" value="LEURICHRPT"/>
</dbReference>
<proteinExistence type="predicted"/>
<evidence type="ECO:0000256" key="1">
    <source>
        <dbReference type="ARBA" id="ARBA00022614"/>
    </source>
</evidence>
<evidence type="ECO:0000256" key="3">
    <source>
        <dbReference type="SAM" id="MobiDB-lite"/>
    </source>
</evidence>
<evidence type="ECO:0000313" key="4">
    <source>
        <dbReference type="EMBL" id="KFM80191.1"/>
    </source>
</evidence>
<feature type="region of interest" description="Disordered" evidence="3">
    <location>
        <begin position="184"/>
        <end position="205"/>
    </location>
</feature>
<keyword evidence="1" id="KW-0433">Leucine-rich repeat</keyword>
<dbReference type="OrthoDB" id="1060944at2759"/>
<dbReference type="InterPro" id="IPR001611">
    <property type="entry name" value="Leu-rich_rpt"/>
</dbReference>
<dbReference type="Gene3D" id="3.80.10.10">
    <property type="entry name" value="Ribonuclease Inhibitor"/>
    <property type="match status" value="1"/>
</dbReference>
<reference evidence="4 5" key="1">
    <citation type="submission" date="2013-11" db="EMBL/GenBank/DDBJ databases">
        <title>Genome sequencing of Stegodyphus mimosarum.</title>
        <authorList>
            <person name="Bechsgaard J."/>
        </authorList>
    </citation>
    <scope>NUCLEOTIDE SEQUENCE [LARGE SCALE GENOMIC DNA]</scope>
</reference>
<dbReference type="SMART" id="SM00369">
    <property type="entry name" value="LRR_TYP"/>
    <property type="match status" value="2"/>
</dbReference>
<organism evidence="4 5">
    <name type="scientific">Stegodyphus mimosarum</name>
    <name type="common">African social velvet spider</name>
    <dbReference type="NCBI Taxonomy" id="407821"/>
    <lineage>
        <taxon>Eukaryota</taxon>
        <taxon>Metazoa</taxon>
        <taxon>Ecdysozoa</taxon>
        <taxon>Arthropoda</taxon>
        <taxon>Chelicerata</taxon>
        <taxon>Arachnida</taxon>
        <taxon>Araneae</taxon>
        <taxon>Araneomorphae</taxon>
        <taxon>Entelegynae</taxon>
        <taxon>Eresoidea</taxon>
        <taxon>Eresidae</taxon>
        <taxon>Stegodyphus</taxon>
    </lineage>
</organism>
<keyword evidence="5" id="KW-1185">Reference proteome</keyword>
<dbReference type="SUPFAM" id="SSF52075">
    <property type="entry name" value="Outer arm dynein light chain 1"/>
    <property type="match status" value="1"/>
</dbReference>
<dbReference type="OMA" id="SECELMY"/>
<dbReference type="STRING" id="407821.A0A087US52"/>
<accession>A0A087US52</accession>
<gene>
    <name evidence="4" type="ORF">X975_10761</name>
</gene>